<dbReference type="InterPro" id="IPR009003">
    <property type="entry name" value="Peptidase_S1_PA"/>
</dbReference>
<reference evidence="2" key="1">
    <citation type="submission" date="2022-02" db="EMBL/GenBank/DDBJ databases">
        <authorList>
            <person name="King R."/>
        </authorList>
    </citation>
    <scope>NUCLEOTIDE SEQUENCE</scope>
</reference>
<dbReference type="AlphaFoldDB" id="A0A9P0N4W5"/>
<accession>A0A9P0N4W5</accession>
<dbReference type="GO" id="GO:0004252">
    <property type="term" value="F:serine-type endopeptidase activity"/>
    <property type="evidence" value="ECO:0007669"/>
    <property type="project" value="InterPro"/>
</dbReference>
<evidence type="ECO:0000313" key="2">
    <source>
        <dbReference type="EMBL" id="CAH1639969.1"/>
    </source>
</evidence>
<proteinExistence type="predicted"/>
<dbReference type="Proteomes" id="UP001153321">
    <property type="component" value="Chromosome 2"/>
</dbReference>
<evidence type="ECO:0000313" key="3">
    <source>
        <dbReference type="Proteomes" id="UP001153321"/>
    </source>
</evidence>
<dbReference type="SUPFAM" id="SSF50494">
    <property type="entry name" value="Trypsin-like serine proteases"/>
    <property type="match status" value="1"/>
</dbReference>
<sequence length="381" mass="43772">MFVTEQCFTSRCDTEKGIILDDGNMGRSSDFSWLGLFIVYLKDIDEVEEVVTGIVLIKHKYALANADDIAKIPKQVFLEQSQAMFITEGDVAVYCRPVSYVTHPEYKTAVYSSIAVIKLAIPDDSPLMPICFPDISYDSDHLYLFGYTDDNLNNIWEKVIYKIRSVDTNRCDEFYEKEGLVDRQHVPESYVCGRHQYSNASCIWDNGMVLASNTTGWFTFIGFSVHGPGCSVPARFIFMLHYFSWIHSVTPESARRANDDDDEVPLHSFKTIYVTRPKYSTPSFFIKHSYIRWPNYKKQSSSSSPNQIQMKYFNLAPSYDDPNAIAIYPFDTTQEMYWKACQSSRALMYRERFELEAPESTGVVVYKVLAFTRGFARVTKG</sequence>
<dbReference type="GO" id="GO:0006508">
    <property type="term" value="P:proteolysis"/>
    <property type="evidence" value="ECO:0007669"/>
    <property type="project" value="InterPro"/>
</dbReference>
<dbReference type="Pfam" id="PF00089">
    <property type="entry name" value="Trypsin"/>
    <property type="match status" value="1"/>
</dbReference>
<organism evidence="2 3">
    <name type="scientific">Spodoptera littoralis</name>
    <name type="common">Egyptian cotton leafworm</name>
    <dbReference type="NCBI Taxonomy" id="7109"/>
    <lineage>
        <taxon>Eukaryota</taxon>
        <taxon>Metazoa</taxon>
        <taxon>Ecdysozoa</taxon>
        <taxon>Arthropoda</taxon>
        <taxon>Hexapoda</taxon>
        <taxon>Insecta</taxon>
        <taxon>Pterygota</taxon>
        <taxon>Neoptera</taxon>
        <taxon>Endopterygota</taxon>
        <taxon>Lepidoptera</taxon>
        <taxon>Glossata</taxon>
        <taxon>Ditrysia</taxon>
        <taxon>Noctuoidea</taxon>
        <taxon>Noctuidae</taxon>
        <taxon>Amphipyrinae</taxon>
        <taxon>Spodoptera</taxon>
    </lineage>
</organism>
<name>A0A9P0N4W5_SPOLI</name>
<dbReference type="EMBL" id="LR824533">
    <property type="protein sequence ID" value="CAH1639969.1"/>
    <property type="molecule type" value="Genomic_DNA"/>
</dbReference>
<dbReference type="Gene3D" id="2.40.10.10">
    <property type="entry name" value="Trypsin-like serine proteases"/>
    <property type="match status" value="1"/>
</dbReference>
<protein>
    <recommendedName>
        <fullName evidence="1">Peptidase S1 domain-containing protein</fullName>
    </recommendedName>
</protein>
<evidence type="ECO:0000259" key="1">
    <source>
        <dbReference type="Pfam" id="PF00089"/>
    </source>
</evidence>
<dbReference type="InterPro" id="IPR001254">
    <property type="entry name" value="Trypsin_dom"/>
</dbReference>
<dbReference type="InterPro" id="IPR043504">
    <property type="entry name" value="Peptidase_S1_PA_chymotrypsin"/>
</dbReference>
<gene>
    <name evidence="2" type="ORF">SPLIT_LOCUS5325</name>
</gene>
<feature type="domain" description="Peptidase S1" evidence="1">
    <location>
        <begin position="98"/>
        <end position="237"/>
    </location>
</feature>
<keyword evidence="3" id="KW-1185">Reference proteome</keyword>